<comment type="caution">
    <text evidence="9">The sequence shown here is derived from an EMBL/GenBank/DDBJ whole genome shotgun (WGS) entry which is preliminary data.</text>
</comment>
<dbReference type="Proteomes" id="UP001150830">
    <property type="component" value="Unassembled WGS sequence"/>
</dbReference>
<dbReference type="NCBIfam" id="TIGR00644">
    <property type="entry name" value="recJ"/>
    <property type="match status" value="1"/>
</dbReference>
<keyword evidence="5 9" id="KW-0269">Exonuclease</keyword>
<gene>
    <name evidence="9" type="primary">recJ</name>
    <name evidence="9" type="ORF">OUO13_18370</name>
</gene>
<dbReference type="GO" id="GO:0003676">
    <property type="term" value="F:nucleic acid binding"/>
    <property type="evidence" value="ECO:0007669"/>
    <property type="project" value="InterPro"/>
</dbReference>
<evidence type="ECO:0000313" key="9">
    <source>
        <dbReference type="EMBL" id="MCY0967149.1"/>
    </source>
</evidence>
<dbReference type="PANTHER" id="PTHR30255:SF2">
    <property type="entry name" value="SINGLE-STRANDED-DNA-SPECIFIC EXONUCLEASE RECJ"/>
    <property type="match status" value="1"/>
</dbReference>
<dbReference type="InterPro" id="IPR038763">
    <property type="entry name" value="DHH_sf"/>
</dbReference>
<evidence type="ECO:0000256" key="4">
    <source>
        <dbReference type="ARBA" id="ARBA00022801"/>
    </source>
</evidence>
<evidence type="ECO:0000259" key="7">
    <source>
        <dbReference type="Pfam" id="PF02272"/>
    </source>
</evidence>
<dbReference type="Pfam" id="PF01368">
    <property type="entry name" value="DHH"/>
    <property type="match status" value="1"/>
</dbReference>
<evidence type="ECO:0000259" key="8">
    <source>
        <dbReference type="Pfam" id="PF17768"/>
    </source>
</evidence>
<dbReference type="Pfam" id="PF02272">
    <property type="entry name" value="DHHA1"/>
    <property type="match status" value="1"/>
</dbReference>
<dbReference type="InterPro" id="IPR003156">
    <property type="entry name" value="DHHA1_dom"/>
</dbReference>
<dbReference type="PANTHER" id="PTHR30255">
    <property type="entry name" value="SINGLE-STRANDED-DNA-SPECIFIC EXONUCLEASE RECJ"/>
    <property type="match status" value="1"/>
</dbReference>
<evidence type="ECO:0000256" key="2">
    <source>
        <dbReference type="ARBA" id="ARBA00019841"/>
    </source>
</evidence>
<comment type="similarity">
    <text evidence="1">Belongs to the RecJ family.</text>
</comment>
<dbReference type="FunFam" id="3.90.1640.30:FF:000001">
    <property type="entry name" value="Single-stranded-DNA-specific exonuclease RecJ"/>
    <property type="match status" value="1"/>
</dbReference>
<name>A0A9X3IUP0_9GAMM</name>
<dbReference type="Gene3D" id="3.10.310.30">
    <property type="match status" value="1"/>
</dbReference>
<dbReference type="GO" id="GO:0006310">
    <property type="term" value="P:DNA recombination"/>
    <property type="evidence" value="ECO:0007669"/>
    <property type="project" value="InterPro"/>
</dbReference>
<reference evidence="9" key="1">
    <citation type="submission" date="2022-11" db="EMBL/GenBank/DDBJ databases">
        <title>Parathalassolutuus dongxingensis gen. nov., sp. nov., a novel member of family Oceanospirillaceae isolated from a coastal shrimp pond in Guangxi, China.</title>
        <authorList>
            <person name="Chen H."/>
        </authorList>
    </citation>
    <scope>NUCLEOTIDE SEQUENCE</scope>
    <source>
        <strain evidence="9">G-43</strain>
    </source>
</reference>
<dbReference type="EMBL" id="JAPNOA010000059">
    <property type="protein sequence ID" value="MCY0967149.1"/>
    <property type="molecule type" value="Genomic_DNA"/>
</dbReference>
<dbReference type="InterPro" id="IPR051673">
    <property type="entry name" value="SSDNA_exonuclease_RecJ"/>
</dbReference>
<keyword evidence="3" id="KW-0540">Nuclease</keyword>
<accession>A0A9X3IUP0</accession>
<dbReference type="GO" id="GO:0008409">
    <property type="term" value="F:5'-3' exonuclease activity"/>
    <property type="evidence" value="ECO:0007669"/>
    <property type="project" value="InterPro"/>
</dbReference>
<organism evidence="9 10">
    <name type="scientific">Parathalassolituus penaei</name>
    <dbReference type="NCBI Taxonomy" id="2997323"/>
    <lineage>
        <taxon>Bacteria</taxon>
        <taxon>Pseudomonadati</taxon>
        <taxon>Pseudomonadota</taxon>
        <taxon>Gammaproteobacteria</taxon>
        <taxon>Oceanospirillales</taxon>
        <taxon>Oceanospirillaceae</taxon>
        <taxon>Parathalassolituus</taxon>
    </lineage>
</organism>
<dbReference type="InterPro" id="IPR004610">
    <property type="entry name" value="RecJ"/>
</dbReference>
<dbReference type="RefSeq" id="WP_283175357.1">
    <property type="nucleotide sequence ID" value="NZ_JAPNOA010000059.1"/>
</dbReference>
<keyword evidence="10" id="KW-1185">Reference proteome</keyword>
<evidence type="ECO:0000313" key="10">
    <source>
        <dbReference type="Proteomes" id="UP001150830"/>
    </source>
</evidence>
<keyword evidence="4" id="KW-0378">Hydrolase</keyword>
<evidence type="ECO:0000259" key="6">
    <source>
        <dbReference type="Pfam" id="PF01368"/>
    </source>
</evidence>
<feature type="domain" description="DDH" evidence="6">
    <location>
        <begin position="71"/>
        <end position="227"/>
    </location>
</feature>
<dbReference type="SUPFAM" id="SSF64182">
    <property type="entry name" value="DHH phosphoesterases"/>
    <property type="match status" value="1"/>
</dbReference>
<evidence type="ECO:0000256" key="3">
    <source>
        <dbReference type="ARBA" id="ARBA00022722"/>
    </source>
</evidence>
<dbReference type="AlphaFoldDB" id="A0A9X3IUP0"/>
<evidence type="ECO:0000256" key="1">
    <source>
        <dbReference type="ARBA" id="ARBA00005915"/>
    </source>
</evidence>
<evidence type="ECO:0000256" key="5">
    <source>
        <dbReference type="ARBA" id="ARBA00022839"/>
    </source>
</evidence>
<feature type="domain" description="DHHA1" evidence="7">
    <location>
        <begin position="352"/>
        <end position="446"/>
    </location>
</feature>
<protein>
    <recommendedName>
        <fullName evidence="2">Single-stranded-DNA-specific exonuclease RecJ</fullName>
    </recommendedName>
</protein>
<dbReference type="Gene3D" id="3.90.1640.30">
    <property type="match status" value="1"/>
</dbReference>
<dbReference type="InterPro" id="IPR041122">
    <property type="entry name" value="RecJ_OB"/>
</dbReference>
<dbReference type="GO" id="GO:0006281">
    <property type="term" value="P:DNA repair"/>
    <property type="evidence" value="ECO:0007669"/>
    <property type="project" value="InterPro"/>
</dbReference>
<feature type="domain" description="RecJ OB" evidence="8">
    <location>
        <begin position="460"/>
        <end position="564"/>
    </location>
</feature>
<dbReference type="Pfam" id="PF17768">
    <property type="entry name" value="RecJ_OB"/>
    <property type="match status" value="1"/>
</dbReference>
<proteinExistence type="inferred from homology"/>
<dbReference type="InterPro" id="IPR001667">
    <property type="entry name" value="DDH_dom"/>
</dbReference>
<sequence length="569" mass="62683">MVEVVERKHPQHALQNSGLHPVLQRIYAARGVRENAELELSLKHLLPWYDMAGIQQAVDYLLPVVTEQRSLLIVGDFDVDGATSTAVAIRALRMLGATRLDYLVPNRFDFGYGLTPELVAVAVERRPDLILTVDNGIAAVAGVAAANAAGIPVVVTDHHLPGGELPAAAAIVNPNQHGCRFASKAACGCTVVFYVMLALRARLQEMGYFRTEAPNLAVLLDLVALATVADVVPLDRNNRILVEQGLRRIRAGRAVVGIPALLQVAGRNAARAVSTDFGFVVGPRLNAAGRLDDMSIGIECLLTDDPLLALEMATQLDEFNRDRRGIEAAMSADAERFLKGWQQQNLPTGLCLFHPEWHQGVIGILASRIKEKVHRPVIAFASGDRDELKGSARSIAGLHMRDALDLVDKRYPGLMRKFGGHAMAAGMTLNPGCFEPFRAAFDEVCRELLNADQLQQRIEVDGELTADDMALELAEQLRWAGPWGQGFPEPVFVGEFRIVQQKLVGERHLKMVLEPLGSGRVFDAIWFNIDPSVWPRPEIQQARMVFQLEINEFRGRQSVQLLIRQLPDF</sequence>